<dbReference type="BioCyc" id="HINF375063:G119K-1294-MONOMER"/>
<reference evidence="1 2" key="1">
    <citation type="journal article" date="2007" name="Genome Biol.">
        <title>Characterization and modeling of the Haemophilus influenzae core and supragenomes based on the complete genomic sequences of Rd and 12 clinical nontypeable strains.</title>
        <authorList>
            <person name="Hogg J.S."/>
            <person name="Hu F.Z."/>
            <person name="Janto B."/>
            <person name="Boissy R."/>
            <person name="Hayes J."/>
            <person name="Keefe R."/>
            <person name="Post J.C."/>
            <person name="Ehrlich G.D."/>
        </authorList>
    </citation>
    <scope>NUCLEOTIDE SEQUENCE [LARGE SCALE GENOMIC DNA]</scope>
    <source>
        <strain evidence="1 2">22.4-21</strain>
    </source>
</reference>
<dbReference type="AlphaFoldDB" id="A4NYD6"/>
<evidence type="ECO:0000313" key="2">
    <source>
        <dbReference type="Proteomes" id="UP000005596"/>
    </source>
</evidence>
<sequence>MNLVELGSKTAKDGFKNEKDIADRFENWKENSEAQDWLVTMGHNLDEIKSVKAVVLSGYKSDINVQVLVFYKDALDIHNIQVKLVSNKRGFNQIDKHWLAHYQEMWKFDDNLLRILRHFTGELPPYHSNTKDKRRMFMTEFSQEEQNIVLDWLEKNRVLVLTDILRGRGDFAAEWVLVAQKVSNNARWILRNINEVLQHYGSGDISLSPRGSINFGRVTIQRKGGDNGRETANMLQFKIDPTELFDI</sequence>
<dbReference type="Gene3D" id="3.40.1350.40">
    <property type="match status" value="2"/>
</dbReference>
<dbReference type="CDD" id="cd22331">
    <property type="entry name" value="HinP1I-like"/>
    <property type="match status" value="1"/>
</dbReference>
<evidence type="ECO:0000313" key="1">
    <source>
        <dbReference type="EMBL" id="EDK13828.1"/>
    </source>
</evidence>
<dbReference type="EMBL" id="AAZJ01000006">
    <property type="protein sequence ID" value="EDK13828.1"/>
    <property type="molecule type" value="Genomic_DNA"/>
</dbReference>
<proteinExistence type="predicted"/>
<gene>
    <name evidence="1" type="ORF">CGSHiR3021_04967</name>
</gene>
<dbReference type="InterPro" id="IPR021107">
    <property type="entry name" value="Restrct_endonuc_II_HinP1I"/>
</dbReference>
<name>A4NYD6_HAEIF</name>
<protein>
    <recommendedName>
        <fullName evidence="3">R.HinP1I restriction endonuclease</fullName>
    </recommendedName>
</protein>
<accession>A4NYD6</accession>
<dbReference type="REBASE" id="42570">
    <property type="entry name" value="Hin21ORF4972P"/>
</dbReference>
<evidence type="ECO:0008006" key="3">
    <source>
        <dbReference type="Google" id="ProtNLM"/>
    </source>
</evidence>
<dbReference type="Pfam" id="PF11463">
    <property type="entry name" value="R-HINP1I"/>
    <property type="match status" value="1"/>
</dbReference>
<organism evidence="1 2">
    <name type="scientific">Haemophilus influenzae 22.4-21</name>
    <dbReference type="NCBI Taxonomy" id="375063"/>
    <lineage>
        <taxon>Bacteria</taxon>
        <taxon>Pseudomonadati</taxon>
        <taxon>Pseudomonadota</taxon>
        <taxon>Gammaproteobacteria</taxon>
        <taxon>Pasteurellales</taxon>
        <taxon>Pasteurellaceae</taxon>
        <taxon>Haemophilus</taxon>
    </lineage>
</organism>
<dbReference type="Proteomes" id="UP000005596">
    <property type="component" value="Unassembled WGS sequence"/>
</dbReference>